<dbReference type="EMBL" id="JACHOV010000006">
    <property type="protein sequence ID" value="MBB4641475.1"/>
    <property type="molecule type" value="Genomic_DNA"/>
</dbReference>
<sequence>MSLRTLQRRVAKIEKGRKPRPSPFVILCGSFEEFADATYAEVVAGTLDRQFLYILDHLGAGV</sequence>
<gene>
    <name evidence="1" type="ORF">HNQ99_001784</name>
</gene>
<proteinExistence type="predicted"/>
<dbReference type="Proteomes" id="UP000575068">
    <property type="component" value="Unassembled WGS sequence"/>
</dbReference>
<evidence type="ECO:0000313" key="1">
    <source>
        <dbReference type="EMBL" id="MBB4641475.1"/>
    </source>
</evidence>
<dbReference type="RefSeq" id="WP_184475290.1">
    <property type="nucleotide sequence ID" value="NZ_JACHOV010000006.1"/>
</dbReference>
<dbReference type="AlphaFoldDB" id="A0A840HU02"/>
<organism evidence="1 2">
    <name type="scientific">Rhizorhapis suberifaciens</name>
    <name type="common">corky root of lettuce</name>
    <dbReference type="NCBI Taxonomy" id="13656"/>
    <lineage>
        <taxon>Bacteria</taxon>
        <taxon>Pseudomonadati</taxon>
        <taxon>Pseudomonadota</taxon>
        <taxon>Alphaproteobacteria</taxon>
        <taxon>Sphingomonadales</taxon>
        <taxon>Sphingomonadaceae</taxon>
        <taxon>Rhizorhapis</taxon>
    </lineage>
</organism>
<protein>
    <submittedName>
        <fullName evidence="1">Uncharacterized protein</fullName>
    </submittedName>
</protein>
<name>A0A840HU02_9SPHN</name>
<comment type="caution">
    <text evidence="1">The sequence shown here is derived from an EMBL/GenBank/DDBJ whole genome shotgun (WGS) entry which is preliminary data.</text>
</comment>
<reference evidence="1 2" key="1">
    <citation type="submission" date="2020-08" db="EMBL/GenBank/DDBJ databases">
        <title>Genomic Encyclopedia of Type Strains, Phase IV (KMG-IV): sequencing the most valuable type-strain genomes for metagenomic binning, comparative biology and taxonomic classification.</title>
        <authorList>
            <person name="Goeker M."/>
        </authorList>
    </citation>
    <scope>NUCLEOTIDE SEQUENCE [LARGE SCALE GENOMIC DNA]</scope>
    <source>
        <strain evidence="1 2">DSM 7465</strain>
    </source>
</reference>
<accession>A0A840HU02</accession>
<evidence type="ECO:0000313" key="2">
    <source>
        <dbReference type="Proteomes" id="UP000575068"/>
    </source>
</evidence>
<keyword evidence="2" id="KW-1185">Reference proteome</keyword>